<feature type="compositionally biased region" description="Polar residues" evidence="1">
    <location>
        <begin position="130"/>
        <end position="146"/>
    </location>
</feature>
<feature type="region of interest" description="Disordered" evidence="1">
    <location>
        <begin position="65"/>
        <end position="146"/>
    </location>
</feature>
<feature type="compositionally biased region" description="Low complexity" evidence="1">
    <location>
        <begin position="117"/>
        <end position="129"/>
    </location>
</feature>
<dbReference type="AlphaFoldDB" id="A0AAN9A7V9"/>
<keyword evidence="2" id="KW-0812">Transmembrane</keyword>
<protein>
    <submittedName>
        <fullName evidence="3">Uncharacterized protein</fullName>
    </submittedName>
</protein>
<dbReference type="Proteomes" id="UP001381693">
    <property type="component" value="Unassembled WGS sequence"/>
</dbReference>
<feature type="transmembrane region" description="Helical" evidence="2">
    <location>
        <begin position="42"/>
        <end position="61"/>
    </location>
</feature>
<sequence>MADMKLVPTVQKPLIRLPTLSPRSLYASILEFYHNLTRPQTVIIVSVGSGLALVGLVARYLRRRRRSARKSALTRPDNPNRSHRKSKPITIRSPSGEIYSTGGNISPGFHRTVHRQSSVSSDRTSVASALTAQAANGSTLTPQQYG</sequence>
<name>A0AAN9A7V9_HALRR</name>
<evidence type="ECO:0000313" key="3">
    <source>
        <dbReference type="EMBL" id="KAK7077873.1"/>
    </source>
</evidence>
<comment type="caution">
    <text evidence="3">The sequence shown here is derived from an EMBL/GenBank/DDBJ whole genome shotgun (WGS) entry which is preliminary data.</text>
</comment>
<proteinExistence type="predicted"/>
<keyword evidence="4" id="KW-1185">Reference proteome</keyword>
<feature type="non-terminal residue" evidence="3">
    <location>
        <position position="146"/>
    </location>
</feature>
<dbReference type="EMBL" id="JAXCGZ010008174">
    <property type="protein sequence ID" value="KAK7077873.1"/>
    <property type="molecule type" value="Genomic_DNA"/>
</dbReference>
<organism evidence="3 4">
    <name type="scientific">Halocaridina rubra</name>
    <name type="common">Hawaiian red shrimp</name>
    <dbReference type="NCBI Taxonomy" id="373956"/>
    <lineage>
        <taxon>Eukaryota</taxon>
        <taxon>Metazoa</taxon>
        <taxon>Ecdysozoa</taxon>
        <taxon>Arthropoda</taxon>
        <taxon>Crustacea</taxon>
        <taxon>Multicrustacea</taxon>
        <taxon>Malacostraca</taxon>
        <taxon>Eumalacostraca</taxon>
        <taxon>Eucarida</taxon>
        <taxon>Decapoda</taxon>
        <taxon>Pleocyemata</taxon>
        <taxon>Caridea</taxon>
        <taxon>Atyoidea</taxon>
        <taxon>Atyidae</taxon>
        <taxon>Halocaridina</taxon>
    </lineage>
</organism>
<keyword evidence="2" id="KW-0472">Membrane</keyword>
<accession>A0AAN9A7V9</accession>
<evidence type="ECO:0000256" key="2">
    <source>
        <dbReference type="SAM" id="Phobius"/>
    </source>
</evidence>
<reference evidence="3 4" key="1">
    <citation type="submission" date="2023-11" db="EMBL/GenBank/DDBJ databases">
        <title>Halocaridina rubra genome assembly.</title>
        <authorList>
            <person name="Smith C."/>
        </authorList>
    </citation>
    <scope>NUCLEOTIDE SEQUENCE [LARGE SCALE GENOMIC DNA]</scope>
    <source>
        <strain evidence="3">EP-1</strain>
        <tissue evidence="3">Whole</tissue>
    </source>
</reference>
<keyword evidence="2" id="KW-1133">Transmembrane helix</keyword>
<evidence type="ECO:0000313" key="4">
    <source>
        <dbReference type="Proteomes" id="UP001381693"/>
    </source>
</evidence>
<evidence type="ECO:0000256" key="1">
    <source>
        <dbReference type="SAM" id="MobiDB-lite"/>
    </source>
</evidence>
<gene>
    <name evidence="3" type="ORF">SK128_020839</name>
</gene>